<dbReference type="PANTHER" id="PTHR18829">
    <property type="entry name" value="PROTEIN YAE1 HOMOLOG"/>
    <property type="match status" value="1"/>
</dbReference>
<feature type="domain" description="Essential protein Yae1 N-terminal" evidence="5">
    <location>
        <begin position="23"/>
        <end position="59"/>
    </location>
</feature>
<dbReference type="EMBL" id="VVIM01000006">
    <property type="protein sequence ID" value="KAB0798307.1"/>
    <property type="molecule type" value="Genomic_DNA"/>
</dbReference>
<dbReference type="Pfam" id="PF09811">
    <property type="entry name" value="Yae1_N"/>
    <property type="match status" value="1"/>
</dbReference>
<evidence type="ECO:0000256" key="1">
    <source>
        <dbReference type="ARBA" id="ARBA00004123"/>
    </source>
</evidence>
<evidence type="ECO:0000256" key="3">
    <source>
        <dbReference type="ARBA" id="ARBA00022490"/>
    </source>
</evidence>
<dbReference type="EMBL" id="GEZM01085245">
    <property type="protein sequence ID" value="JAV60051.1"/>
    <property type="molecule type" value="Transcribed_RNA"/>
</dbReference>
<comment type="subcellular location">
    <subcellularLocation>
        <location evidence="2">Cytoplasm</location>
    </subcellularLocation>
    <subcellularLocation>
        <location evidence="1">Nucleus</location>
    </subcellularLocation>
</comment>
<dbReference type="InParanoid" id="A0A1Y1KI25"/>
<proteinExistence type="predicted"/>
<evidence type="ECO:0000313" key="6">
    <source>
        <dbReference type="EMBL" id="JAV60051.1"/>
    </source>
</evidence>
<gene>
    <name evidence="7" type="ORF">PPYR_09300</name>
</gene>
<name>A0A1Y1KI25_PHOPY</name>
<evidence type="ECO:0000256" key="2">
    <source>
        <dbReference type="ARBA" id="ARBA00004496"/>
    </source>
</evidence>
<dbReference type="PANTHER" id="PTHR18829:SF0">
    <property type="entry name" value="PROTEIN YAE1 HOMOLOG"/>
    <property type="match status" value="1"/>
</dbReference>
<sequence>MALDETEISQSWNKFANVAKLAGYREGVSDGKEQVFQKSFDEGYQDGFQIGFNLGKYKGAINGTSVGGDESLTETRKGLCIICKDSNLLEGSIQEVKHVQAQISNNVLDELQKKCVNITQPQP</sequence>
<dbReference type="InterPro" id="IPR019191">
    <property type="entry name" value="Essential_protein_Yae1_N"/>
</dbReference>
<keyword evidence="4" id="KW-0539">Nucleus</keyword>
<dbReference type="Proteomes" id="UP000327044">
    <property type="component" value="Unassembled WGS sequence"/>
</dbReference>
<evidence type="ECO:0000259" key="5">
    <source>
        <dbReference type="Pfam" id="PF09811"/>
    </source>
</evidence>
<reference evidence="7" key="3">
    <citation type="submission" date="2019-08" db="EMBL/GenBank/DDBJ databases">
        <authorList>
            <consortium name="Photinus pyralis genome working group"/>
            <person name="Fallon T.R."/>
            <person name="Sander Lower S.E."/>
            <person name="Weng J.-K."/>
        </authorList>
    </citation>
    <scope>NUCLEOTIDE SEQUENCE</scope>
    <source>
        <strain evidence="7">1611_PpyrPB1</strain>
        <tissue evidence="7">Whole body</tissue>
    </source>
</reference>
<dbReference type="AlphaFoldDB" id="A0A1Y1KI25"/>
<evidence type="ECO:0000256" key="4">
    <source>
        <dbReference type="ARBA" id="ARBA00023242"/>
    </source>
</evidence>
<organism evidence="6">
    <name type="scientific">Photinus pyralis</name>
    <name type="common">Common eastern firefly</name>
    <name type="synonym">Lampyris pyralis</name>
    <dbReference type="NCBI Taxonomy" id="7054"/>
    <lineage>
        <taxon>Eukaryota</taxon>
        <taxon>Metazoa</taxon>
        <taxon>Ecdysozoa</taxon>
        <taxon>Arthropoda</taxon>
        <taxon>Hexapoda</taxon>
        <taxon>Insecta</taxon>
        <taxon>Pterygota</taxon>
        <taxon>Neoptera</taxon>
        <taxon>Endopterygota</taxon>
        <taxon>Coleoptera</taxon>
        <taxon>Polyphaga</taxon>
        <taxon>Elateriformia</taxon>
        <taxon>Elateroidea</taxon>
        <taxon>Lampyridae</taxon>
        <taxon>Lampyrinae</taxon>
        <taxon>Photinus</taxon>
    </lineage>
</organism>
<dbReference type="GO" id="GO:0005634">
    <property type="term" value="C:nucleus"/>
    <property type="evidence" value="ECO:0007669"/>
    <property type="project" value="UniProtKB-SubCell"/>
</dbReference>
<reference evidence="7 8" key="2">
    <citation type="journal article" date="2018" name="Elife">
        <title>Firefly genomes illuminate parallel origins of bioluminescence in beetles.</title>
        <authorList>
            <person name="Fallon T.R."/>
            <person name="Lower S.E."/>
            <person name="Chang C.H."/>
            <person name="Bessho-Uehara M."/>
            <person name="Martin G.J."/>
            <person name="Bewick A.J."/>
            <person name="Behringer M."/>
            <person name="Debat H.J."/>
            <person name="Wong I."/>
            <person name="Day J.C."/>
            <person name="Suvorov A."/>
            <person name="Silva C.J."/>
            <person name="Stanger-Hall K.F."/>
            <person name="Hall D.W."/>
            <person name="Schmitz R.J."/>
            <person name="Nelson D.R."/>
            <person name="Lewis S.M."/>
            <person name="Shigenobu S."/>
            <person name="Bybee S.M."/>
            <person name="Larracuente A.M."/>
            <person name="Oba Y."/>
            <person name="Weng J.K."/>
        </authorList>
    </citation>
    <scope>NUCLEOTIDE SEQUENCE [LARGE SCALE GENOMIC DNA]</scope>
    <source>
        <strain evidence="7">1611_PpyrPB1</strain>
        <tissue evidence="7">Whole body</tissue>
    </source>
</reference>
<keyword evidence="8" id="KW-1185">Reference proteome</keyword>
<protein>
    <recommendedName>
        <fullName evidence="5">Essential protein Yae1 N-terminal domain-containing protein</fullName>
    </recommendedName>
</protein>
<evidence type="ECO:0000313" key="7">
    <source>
        <dbReference type="EMBL" id="KAB0798307.1"/>
    </source>
</evidence>
<accession>A0A1Y1KI25</accession>
<dbReference type="GO" id="GO:0005737">
    <property type="term" value="C:cytoplasm"/>
    <property type="evidence" value="ECO:0007669"/>
    <property type="project" value="UniProtKB-SubCell"/>
</dbReference>
<dbReference type="OrthoDB" id="20086at2759"/>
<dbReference type="InterPro" id="IPR038881">
    <property type="entry name" value="Yae1-like"/>
</dbReference>
<evidence type="ECO:0000313" key="8">
    <source>
        <dbReference type="Proteomes" id="UP000327044"/>
    </source>
</evidence>
<reference evidence="6" key="1">
    <citation type="journal article" date="2016" name="Sci. Rep.">
        <title>Molecular characterization of firefly nuptial gifts: a multi-omics approach sheds light on postcopulatory sexual selection.</title>
        <authorList>
            <person name="Al-Wathiqui N."/>
            <person name="Fallon T.R."/>
            <person name="South A."/>
            <person name="Weng J.K."/>
            <person name="Lewis S.M."/>
        </authorList>
    </citation>
    <scope>NUCLEOTIDE SEQUENCE</scope>
</reference>
<keyword evidence="3" id="KW-0963">Cytoplasm</keyword>